<dbReference type="Pfam" id="PF13847">
    <property type="entry name" value="Methyltransf_31"/>
    <property type="match status" value="1"/>
</dbReference>
<feature type="domain" description="23S rRNA (guanine(745)-N(1))-methyltransferase N-terminal" evidence="2">
    <location>
        <begin position="17"/>
        <end position="52"/>
    </location>
</feature>
<dbReference type="SUPFAM" id="SSF53335">
    <property type="entry name" value="S-adenosyl-L-methionine-dependent methyltransferases"/>
    <property type="match status" value="1"/>
</dbReference>
<dbReference type="Pfam" id="PF21302">
    <property type="entry name" value="Zn_ribbon_RlmA"/>
    <property type="match status" value="1"/>
</dbReference>
<dbReference type="InterPro" id="IPR025714">
    <property type="entry name" value="Methyltranfer_dom"/>
</dbReference>
<keyword evidence="3" id="KW-0489">Methyltransferase</keyword>
<dbReference type="InterPro" id="IPR029063">
    <property type="entry name" value="SAM-dependent_MTases_sf"/>
</dbReference>
<dbReference type="GO" id="GO:0032259">
    <property type="term" value="P:methylation"/>
    <property type="evidence" value="ECO:0007669"/>
    <property type="project" value="UniProtKB-KW"/>
</dbReference>
<dbReference type="EMBL" id="JANPWE010000008">
    <property type="protein sequence ID" value="MCR6546526.1"/>
    <property type="molecule type" value="Genomic_DNA"/>
</dbReference>
<dbReference type="InterPro" id="IPR052939">
    <property type="entry name" value="23S_rRNA_MeTrnsfrase_RlmA"/>
</dbReference>
<protein>
    <submittedName>
        <fullName evidence="3">Methyltransferase domain-containing protein</fullName>
    </submittedName>
</protein>
<reference evidence="3 4" key="1">
    <citation type="submission" date="2022-08" db="EMBL/GenBank/DDBJ databases">
        <title>Proteogenomics of the novel Dehalobacterium formicoaceticum strain EZ94 highlights a key role of methyltransferases during anaerobic dichloromethane degradation.</title>
        <authorList>
            <person name="Wasmund K."/>
        </authorList>
    </citation>
    <scope>NUCLEOTIDE SEQUENCE [LARGE SCALE GENOMIC DNA]</scope>
    <source>
        <strain evidence="3 4">EZ94</strain>
    </source>
</reference>
<organism evidence="3 4">
    <name type="scientific">Dehalobacterium formicoaceticum</name>
    <dbReference type="NCBI Taxonomy" id="51515"/>
    <lineage>
        <taxon>Bacteria</taxon>
        <taxon>Bacillati</taxon>
        <taxon>Bacillota</taxon>
        <taxon>Clostridia</taxon>
        <taxon>Eubacteriales</taxon>
        <taxon>Peptococcaceae</taxon>
        <taxon>Dehalobacterium</taxon>
    </lineage>
</organism>
<dbReference type="PIRSF" id="PIRSF018249">
    <property type="entry name" value="MyrA_prd"/>
    <property type="match status" value="1"/>
</dbReference>
<evidence type="ECO:0000259" key="1">
    <source>
        <dbReference type="Pfam" id="PF13847"/>
    </source>
</evidence>
<dbReference type="InterPro" id="IPR048647">
    <property type="entry name" value="RlmA_N"/>
</dbReference>
<keyword evidence="4" id="KW-1185">Reference proteome</keyword>
<gene>
    <name evidence="3" type="ORF">NVS47_13570</name>
</gene>
<dbReference type="RefSeq" id="WP_257913897.1">
    <property type="nucleotide sequence ID" value="NZ_JANPWE010000008.1"/>
</dbReference>
<proteinExistence type="predicted"/>
<dbReference type="CDD" id="cd02440">
    <property type="entry name" value="AdoMet_MTases"/>
    <property type="match status" value="1"/>
</dbReference>
<dbReference type="Proteomes" id="UP001524944">
    <property type="component" value="Unassembled WGS sequence"/>
</dbReference>
<evidence type="ECO:0000313" key="3">
    <source>
        <dbReference type="EMBL" id="MCR6546526.1"/>
    </source>
</evidence>
<feature type="domain" description="Methyltransferase" evidence="1">
    <location>
        <begin position="111"/>
        <end position="216"/>
    </location>
</feature>
<keyword evidence="3" id="KW-0808">Transferase</keyword>
<evidence type="ECO:0000259" key="2">
    <source>
        <dbReference type="Pfam" id="PF21302"/>
    </source>
</evidence>
<dbReference type="InterPro" id="IPR016718">
    <property type="entry name" value="rRNA_m1G-MeTrfase_A_prd"/>
</dbReference>
<dbReference type="Gene3D" id="3.40.50.150">
    <property type="entry name" value="Vaccinia Virus protein VP39"/>
    <property type="match status" value="1"/>
</dbReference>
<evidence type="ECO:0000313" key="4">
    <source>
        <dbReference type="Proteomes" id="UP001524944"/>
    </source>
</evidence>
<comment type="caution">
    <text evidence="3">The sequence shown here is derived from an EMBL/GenBank/DDBJ whole genome shotgun (WGS) entry which is preliminary data.</text>
</comment>
<dbReference type="PANTHER" id="PTHR43460">
    <property type="entry name" value="METHYLTRANSFERASE"/>
    <property type="match status" value="1"/>
</dbReference>
<name>A0ABT1Y7Q3_9FIRM</name>
<accession>A0ABT1Y7Q3</accession>
<dbReference type="GO" id="GO:0008168">
    <property type="term" value="F:methyltransferase activity"/>
    <property type="evidence" value="ECO:0007669"/>
    <property type="project" value="UniProtKB-KW"/>
</dbReference>
<dbReference type="PANTHER" id="PTHR43460:SF1">
    <property type="entry name" value="METHYLTRANSFERASE TYPE 11 DOMAIN-CONTAINING PROTEIN"/>
    <property type="match status" value="1"/>
</dbReference>
<sequence length="322" mass="36452">MTEQDKLIISENIAMLKCPVCGDRMSVQGNKSIVCLNNHCFDIAKKGYVNLLQNHGNSKYDKKLFQSRNIISQTGFFDPLIEAVVQMMGKIISDNGSISDNRSISALDLKTKSIKILDAGCGEGFHLARIINGLNDQEHQEYQEYLETAHLLGVGIDISKGGIQIAAKNYQDIFWLVADLAKTPFMDQQFDVILNILSPANYGEFKRIIGDEGILIKVVPDSDYLKELRTAFYQETDKELYSNKMVLDLFSKNFHIIDTQKVNYEFKLNSEELHHLIKMTPLSWGVSEEKMQEVSEIGINRVTGAFTIIAGMPKKLDFKKNR</sequence>